<evidence type="ECO:0000313" key="2">
    <source>
        <dbReference type="Proteomes" id="UP000199092"/>
    </source>
</evidence>
<reference evidence="1 2" key="1">
    <citation type="submission" date="2016-10" db="EMBL/GenBank/DDBJ databases">
        <authorList>
            <person name="de Groot N.N."/>
        </authorList>
    </citation>
    <scope>NUCLEOTIDE SEQUENCE [LARGE SCALE GENOMIC DNA]</scope>
    <source>
        <strain evidence="1 2">DSM 21741</strain>
    </source>
</reference>
<dbReference type="AlphaFoldDB" id="A0A1H2A982"/>
<accession>A0A1H2A982</accession>
<dbReference type="RefSeq" id="WP_091416070.1">
    <property type="nucleotide sequence ID" value="NZ_LT629749.1"/>
</dbReference>
<dbReference type="STRING" id="546871.SAMN04488543_4307"/>
<gene>
    <name evidence="1" type="ORF">SAMN04488543_4307</name>
</gene>
<proteinExistence type="predicted"/>
<dbReference type="InterPro" id="IPR008928">
    <property type="entry name" value="6-hairpin_glycosidase_sf"/>
</dbReference>
<dbReference type="OrthoDB" id="7540161at2"/>
<protein>
    <recommendedName>
        <fullName evidence="3">Glycosyltransferase</fullName>
    </recommendedName>
</protein>
<organism evidence="1 2">
    <name type="scientific">Friedmanniella luteola</name>
    <dbReference type="NCBI Taxonomy" id="546871"/>
    <lineage>
        <taxon>Bacteria</taxon>
        <taxon>Bacillati</taxon>
        <taxon>Actinomycetota</taxon>
        <taxon>Actinomycetes</taxon>
        <taxon>Propionibacteriales</taxon>
        <taxon>Nocardioidaceae</taxon>
        <taxon>Friedmanniella</taxon>
    </lineage>
</organism>
<dbReference type="SUPFAM" id="SSF48208">
    <property type="entry name" value="Six-hairpin glycosidases"/>
    <property type="match status" value="1"/>
</dbReference>
<evidence type="ECO:0008006" key="3">
    <source>
        <dbReference type="Google" id="ProtNLM"/>
    </source>
</evidence>
<evidence type="ECO:0000313" key="1">
    <source>
        <dbReference type="EMBL" id="SDT42437.1"/>
    </source>
</evidence>
<name>A0A1H2A982_9ACTN</name>
<keyword evidence="2" id="KW-1185">Reference proteome</keyword>
<dbReference type="Proteomes" id="UP000199092">
    <property type="component" value="Chromosome I"/>
</dbReference>
<dbReference type="GO" id="GO:0005975">
    <property type="term" value="P:carbohydrate metabolic process"/>
    <property type="evidence" value="ECO:0007669"/>
    <property type="project" value="InterPro"/>
</dbReference>
<dbReference type="EMBL" id="LT629749">
    <property type="protein sequence ID" value="SDT42437.1"/>
    <property type="molecule type" value="Genomic_DNA"/>
</dbReference>
<sequence>MTAVPVLGPAVSFDHLLRLTDDGGLFEHAELTTPRPEHGYCVDDLARGLVVLAREPSPAAPLRRLGGDYLRLVVDAQAHDGRFHNRRSLEGRWTDAPTLDDCWGRALWGLGSVAARWGDEAQAGVALRHFERGARHRSPHLRADVFAALGAAEVLTVRPGHRAARRLLTATADRLLARPTEPGWPWPEPRLRYANGSLPEVLVAAGHLLGDARLLEAGLRMLTWLLDVETSGDQLSLTPVGGWARGEPRPGYDQQPIEVAALADACARALDVTGDPRWAVGLERCRRWFHGANDTGVMLLDVISGGGYDGLERHGRNENQGAESTLALISTLQRSAAVTAART</sequence>